<sequence>MSVLSDGIGYESLRFYGPFQPLHIEQLQITRTINDHAYLHISGMLSEEQGTACIGQNMEQEPLVIRQLDEQGQSLRRLFHGIVTRMSVHCVRGVYTFELEAASHSYQMDIKRKRRSYQDIHRTYDDLVTSMVRKYQYGDAIDTVSNHAKLDTFVLQYEETDWAFLKRLASRFGSVLVPEVTAASPKVFFGMPEGKQHKVERDVFYRVRKTFHELDAEKPGERAGSYVTYMIESLQYYALGDLITLPIGQGKELVVVRAVTTLADGLLRTRYDLQAEQDIRYARYENDQATGISLTGTVLKVQQDFVQLQLDIDPKQDPAKACWFPIATRYVAEEHSGWYDMPEIGEQVELYLPTHREQDAYVTDSLRQQRHANGKPNVKVWQHVQGSGVEMSEHDLTLSTSGEFSITLHEGNGITIDSPGNVQIQGGHVKLDAGQELSLEAGTALYLKGGASSIVLDGETDTKAPVIYQEGTVKAPVFVADLPPVPEPPLMSIKAYEAAQAPSAAKTSSSSAASAPTAKITTPAAQKQADALLGTVSKLLGSIPVMGKVAGVVAGALGGPAVGVILRATAAIPVRSKGTNHAVGSAPKGGLHPLKHLASLALQGLISQYEHERAKEAYYSKWILGKVYTSARHIALSGGPLELVQNLLKESNAMAHAYQQVPKNIQEKWLRDNEEKQRIQAAQTQKHENSKLALWRERKTSEYTSYWNQTDYFTANWWQDENKLKQAEQALRTEITMKRKLSLYDIKDPNKLAAIQRIVNAKRTQVWDEGTLNAIEDGLVSMGVDSSNAIELDKEKMDALISRYNQGFIGQKSGDYMERTGLSDLVEDTTYGIVATRIGIGSAGSSPARSSQPPIAENPPGKPNPKGGPGVNRPIDEFNDSAVYNGANSSRPKESPKLPNSSKPTEGTSKTGISNNGQYSGKLVKVPKEDEAADMLAKKLGGESRVKFSNDPKGREFDTVSDQYIAQTKPPLNSLDKQFRKQAKATIEAAIETNRKAYFHFEGKPDDRVLRQLKEYAERYGVEIIIDTKPLIP</sequence>
<name>A0ACC4ZW13_9BACL</name>
<dbReference type="Proteomes" id="UP000074866">
    <property type="component" value="Unassembled WGS sequence"/>
</dbReference>
<proteinExistence type="predicted"/>
<accession>A0ACC4ZW13</accession>
<gene>
    <name evidence="1" type="ORF">NS115_10910</name>
</gene>
<protein>
    <submittedName>
        <fullName evidence="1">Adhesin HecA 20-residue repeat X2</fullName>
    </submittedName>
</protein>
<evidence type="ECO:0000313" key="2">
    <source>
        <dbReference type="Proteomes" id="UP000074866"/>
    </source>
</evidence>
<organism evidence="1 2">
    <name type="scientific">Paenibacillus jamilae</name>
    <dbReference type="NCBI Taxonomy" id="114136"/>
    <lineage>
        <taxon>Bacteria</taxon>
        <taxon>Bacillati</taxon>
        <taxon>Bacillota</taxon>
        <taxon>Bacilli</taxon>
        <taxon>Bacillales</taxon>
        <taxon>Paenibacillaceae</taxon>
        <taxon>Paenibacillus</taxon>
    </lineage>
</organism>
<keyword evidence="2" id="KW-1185">Reference proteome</keyword>
<comment type="caution">
    <text evidence="1">The sequence shown here is derived from an EMBL/GenBank/DDBJ whole genome shotgun (WGS) entry which is preliminary data.</text>
</comment>
<dbReference type="EMBL" id="LDRX01000042">
    <property type="protein sequence ID" value="KTS82679.1"/>
    <property type="molecule type" value="Genomic_DNA"/>
</dbReference>
<evidence type="ECO:0000313" key="1">
    <source>
        <dbReference type="EMBL" id="KTS82679.1"/>
    </source>
</evidence>
<reference evidence="1 2" key="1">
    <citation type="journal article" date="2016" name="Front. Microbiol.">
        <title>Genomic Resource of Rice Seed Associated Bacteria.</title>
        <authorList>
            <person name="Midha S."/>
            <person name="Bansal K."/>
            <person name="Sharma S."/>
            <person name="Kumar N."/>
            <person name="Patil P.P."/>
            <person name="Chaudhry V."/>
            <person name="Patil P.B."/>
        </authorList>
    </citation>
    <scope>NUCLEOTIDE SEQUENCE [LARGE SCALE GENOMIC DNA]</scope>
    <source>
        <strain evidence="1 2">NS115</strain>
    </source>
</reference>